<keyword evidence="3" id="KW-0408">Iron</keyword>
<dbReference type="InterPro" id="IPR013785">
    <property type="entry name" value="Aldolase_TIM"/>
</dbReference>
<feature type="domain" description="Radical SAM core" evidence="5">
    <location>
        <begin position="12"/>
        <end position="217"/>
    </location>
</feature>
<dbReference type="SFLD" id="SFLDS00029">
    <property type="entry name" value="Radical_SAM"/>
    <property type="match status" value="1"/>
</dbReference>
<dbReference type="EMBL" id="LR797824">
    <property type="protein sequence ID" value="CAB4241834.1"/>
    <property type="molecule type" value="Genomic_DNA"/>
</dbReference>
<evidence type="ECO:0000256" key="2">
    <source>
        <dbReference type="ARBA" id="ARBA00022723"/>
    </source>
</evidence>
<gene>
    <name evidence="6" type="ORF">UFOVP71_372</name>
</gene>
<dbReference type="InterPro" id="IPR007197">
    <property type="entry name" value="rSAM"/>
</dbReference>
<dbReference type="GO" id="GO:0046872">
    <property type="term" value="F:metal ion binding"/>
    <property type="evidence" value="ECO:0007669"/>
    <property type="project" value="UniProtKB-KW"/>
</dbReference>
<reference evidence="6" key="1">
    <citation type="submission" date="2020-05" db="EMBL/GenBank/DDBJ databases">
        <authorList>
            <person name="Chiriac C."/>
            <person name="Salcher M."/>
            <person name="Ghai R."/>
            <person name="Kavagutti S V."/>
        </authorList>
    </citation>
    <scope>NUCLEOTIDE SEQUENCE</scope>
</reference>
<keyword evidence="4" id="KW-0411">Iron-sulfur</keyword>
<dbReference type="InterPro" id="IPR050377">
    <property type="entry name" value="Radical_SAM_PqqE_MftC-like"/>
</dbReference>
<evidence type="ECO:0000256" key="1">
    <source>
        <dbReference type="ARBA" id="ARBA00022691"/>
    </source>
</evidence>
<evidence type="ECO:0000313" key="6">
    <source>
        <dbReference type="EMBL" id="CAB4241834.1"/>
    </source>
</evidence>
<evidence type="ECO:0000259" key="5">
    <source>
        <dbReference type="PROSITE" id="PS51918"/>
    </source>
</evidence>
<sequence>MNKIIEIKRLDEDYYFYVYWTLTDFCNFKCNYCPDMLHNGDFAQGRKRGYPTDDEIQQFLDRLISGLNGRKLYMVLSGGEPTLHPMYAEIIRQLTPYGVVCTNTNGSRSADWWANLPVLPGQATISLHPEFSKMDKINETAQFLVANGVELRFNLSADPEFWDDTVRLYESLDDNLKMYVQPKVLSHLESTRDNYEYTAEQHAWMKSKQMFFNVSKPRHNTKPSSQPYAFYADGSLKPLVNLAELTMTKQHAFKGWECNAGFNTLNVHFDGNVWAAICKIENLGRITNFRLKQSPVICDKNYCTCPGDILIAKRAKLNSAVVEV</sequence>
<name>A0A6J5TBX0_9CAUD</name>
<dbReference type="GO" id="GO:0003824">
    <property type="term" value="F:catalytic activity"/>
    <property type="evidence" value="ECO:0007669"/>
    <property type="project" value="InterPro"/>
</dbReference>
<proteinExistence type="predicted"/>
<dbReference type="SFLD" id="SFLDG01067">
    <property type="entry name" value="SPASM/twitch_domain_containing"/>
    <property type="match status" value="1"/>
</dbReference>
<dbReference type="SUPFAM" id="SSF102114">
    <property type="entry name" value="Radical SAM enzymes"/>
    <property type="match status" value="1"/>
</dbReference>
<dbReference type="PANTHER" id="PTHR11228">
    <property type="entry name" value="RADICAL SAM DOMAIN PROTEIN"/>
    <property type="match status" value="1"/>
</dbReference>
<protein>
    <submittedName>
        <fullName evidence="6">QueE 7-carboxy-7-deazaguanine synthase</fullName>
    </submittedName>
</protein>
<dbReference type="GO" id="GO:0051536">
    <property type="term" value="F:iron-sulfur cluster binding"/>
    <property type="evidence" value="ECO:0007669"/>
    <property type="project" value="UniProtKB-KW"/>
</dbReference>
<organism evidence="6">
    <name type="scientific">uncultured Caudovirales phage</name>
    <dbReference type="NCBI Taxonomy" id="2100421"/>
    <lineage>
        <taxon>Viruses</taxon>
        <taxon>Duplodnaviria</taxon>
        <taxon>Heunggongvirae</taxon>
        <taxon>Uroviricota</taxon>
        <taxon>Caudoviricetes</taxon>
        <taxon>Peduoviridae</taxon>
        <taxon>Maltschvirus</taxon>
        <taxon>Maltschvirus maltsch</taxon>
    </lineage>
</organism>
<accession>A0A6J5TBX0</accession>
<evidence type="ECO:0000256" key="4">
    <source>
        <dbReference type="ARBA" id="ARBA00023014"/>
    </source>
</evidence>
<dbReference type="Pfam" id="PF04055">
    <property type="entry name" value="Radical_SAM"/>
    <property type="match status" value="1"/>
</dbReference>
<dbReference type="PANTHER" id="PTHR11228:SF7">
    <property type="entry name" value="PQQA PEPTIDE CYCLASE"/>
    <property type="match status" value="1"/>
</dbReference>
<evidence type="ECO:0000256" key="3">
    <source>
        <dbReference type="ARBA" id="ARBA00023004"/>
    </source>
</evidence>
<keyword evidence="1" id="KW-0949">S-adenosyl-L-methionine</keyword>
<keyword evidence="2" id="KW-0479">Metal-binding</keyword>
<dbReference type="CDD" id="cd01335">
    <property type="entry name" value="Radical_SAM"/>
    <property type="match status" value="1"/>
</dbReference>
<dbReference type="Gene3D" id="3.20.20.70">
    <property type="entry name" value="Aldolase class I"/>
    <property type="match status" value="1"/>
</dbReference>
<dbReference type="PROSITE" id="PS51918">
    <property type="entry name" value="RADICAL_SAM"/>
    <property type="match status" value="1"/>
</dbReference>
<dbReference type="InterPro" id="IPR058240">
    <property type="entry name" value="rSAM_sf"/>
</dbReference>